<dbReference type="PANTHER" id="PTHR30118:SF7">
    <property type="entry name" value="TRANSCRIPTIONAL REGULATOR LYSR FAMILY"/>
    <property type="match status" value="1"/>
</dbReference>
<dbReference type="Proteomes" id="UP000293465">
    <property type="component" value="Unassembled WGS sequence"/>
</dbReference>
<dbReference type="InterPro" id="IPR005119">
    <property type="entry name" value="LysR_subst-bd"/>
</dbReference>
<dbReference type="OrthoDB" id="5918237at2"/>
<dbReference type="AlphaFoldDB" id="A0A4Q5KNK1"/>
<evidence type="ECO:0000256" key="3">
    <source>
        <dbReference type="ARBA" id="ARBA00023125"/>
    </source>
</evidence>
<keyword evidence="3" id="KW-0238">DNA-binding</keyword>
<dbReference type="InterPro" id="IPR036388">
    <property type="entry name" value="WH-like_DNA-bd_sf"/>
</dbReference>
<dbReference type="PROSITE" id="PS50931">
    <property type="entry name" value="HTH_LYSR"/>
    <property type="match status" value="1"/>
</dbReference>
<evidence type="ECO:0000256" key="2">
    <source>
        <dbReference type="ARBA" id="ARBA00023015"/>
    </source>
</evidence>
<dbReference type="PRINTS" id="PR00039">
    <property type="entry name" value="HTHLYSR"/>
</dbReference>
<sequence length="313" mass="35822">MEVVTTIMDDTLLRKLDFNSIKLLRILGEERNTKRTADRMFLSQPAISKQLKKLRDDIGDELFIRRQYGLEPTPYCLELLDKLPAIFELLEDVFSRNQSFNPELYTGDICIAINTSMYRPVSRELYQHLRALAPNATLKIVNWGQDTEHNLTMARVHLGINYLPLDISKQIVQKKIARCTFKLVGRDNHPILATDKTAQDIGKFPLALLQLPDFNKKENLIETKLRQAGMIPNVALRADQVSICLHVVSQSDSLMPCIDIFDTDLPIGTTFITPNPKDTLNSDIGTFIPSKLYRTPLVVWLYQEVAQVFSRYN</sequence>
<evidence type="ECO:0000313" key="6">
    <source>
        <dbReference type="EMBL" id="RYU48095.1"/>
    </source>
</evidence>
<dbReference type="Pfam" id="PF00126">
    <property type="entry name" value="HTH_1"/>
    <property type="match status" value="1"/>
</dbReference>
<dbReference type="SUPFAM" id="SSF53850">
    <property type="entry name" value="Periplasmic binding protein-like II"/>
    <property type="match status" value="1"/>
</dbReference>
<dbReference type="GO" id="GO:0003677">
    <property type="term" value="F:DNA binding"/>
    <property type="evidence" value="ECO:0007669"/>
    <property type="project" value="UniProtKB-KW"/>
</dbReference>
<evidence type="ECO:0000256" key="4">
    <source>
        <dbReference type="ARBA" id="ARBA00023163"/>
    </source>
</evidence>
<dbReference type="InterPro" id="IPR000847">
    <property type="entry name" value="LysR_HTH_N"/>
</dbReference>
<evidence type="ECO:0000259" key="5">
    <source>
        <dbReference type="PROSITE" id="PS50931"/>
    </source>
</evidence>
<dbReference type="Gene3D" id="1.10.10.10">
    <property type="entry name" value="Winged helix-like DNA-binding domain superfamily/Winged helix DNA-binding domain"/>
    <property type="match status" value="1"/>
</dbReference>
<dbReference type="Gene3D" id="3.40.190.10">
    <property type="entry name" value="Periplasmic binding protein-like II"/>
    <property type="match status" value="2"/>
</dbReference>
<evidence type="ECO:0000313" key="7">
    <source>
        <dbReference type="Proteomes" id="UP000293465"/>
    </source>
</evidence>
<comment type="caution">
    <text evidence="6">The sequence shown here is derived from an EMBL/GenBank/DDBJ whole genome shotgun (WGS) entry which is preliminary data.</text>
</comment>
<dbReference type="InterPro" id="IPR050389">
    <property type="entry name" value="LysR-type_TF"/>
</dbReference>
<gene>
    <name evidence="6" type="ORF">ERW49_03310</name>
</gene>
<dbReference type="GO" id="GO:0003700">
    <property type="term" value="F:DNA-binding transcription factor activity"/>
    <property type="evidence" value="ECO:0007669"/>
    <property type="project" value="InterPro"/>
</dbReference>
<proteinExistence type="inferred from homology"/>
<dbReference type="SUPFAM" id="SSF46785">
    <property type="entry name" value="Winged helix' DNA-binding domain"/>
    <property type="match status" value="1"/>
</dbReference>
<comment type="similarity">
    <text evidence="1">Belongs to the LysR transcriptional regulatory family.</text>
</comment>
<reference evidence="6 7" key="1">
    <citation type="submission" date="2019-02" db="EMBL/GenBank/DDBJ databases">
        <title>Genome sequences of Aliivibrio finisterrensis strains from farmed Atlantic salmon.</title>
        <authorList>
            <person name="Bowman J.P."/>
        </authorList>
    </citation>
    <scope>NUCLEOTIDE SEQUENCE [LARGE SCALE GENOMIC DNA]</scope>
    <source>
        <strain evidence="6 7">A32</strain>
    </source>
</reference>
<protein>
    <submittedName>
        <fullName evidence="6">LysR family transcriptional regulator</fullName>
    </submittedName>
</protein>
<feature type="domain" description="HTH lysR-type" evidence="5">
    <location>
        <begin position="16"/>
        <end position="73"/>
    </location>
</feature>
<dbReference type="InterPro" id="IPR036390">
    <property type="entry name" value="WH_DNA-bd_sf"/>
</dbReference>
<keyword evidence="4" id="KW-0804">Transcription</keyword>
<dbReference type="EMBL" id="SEZJ01000002">
    <property type="protein sequence ID" value="RYU48095.1"/>
    <property type="molecule type" value="Genomic_DNA"/>
</dbReference>
<keyword evidence="2" id="KW-0805">Transcription regulation</keyword>
<organism evidence="6 7">
    <name type="scientific">Aliivibrio finisterrensis</name>
    <dbReference type="NCBI Taxonomy" id="511998"/>
    <lineage>
        <taxon>Bacteria</taxon>
        <taxon>Pseudomonadati</taxon>
        <taxon>Pseudomonadota</taxon>
        <taxon>Gammaproteobacteria</taxon>
        <taxon>Vibrionales</taxon>
        <taxon>Vibrionaceae</taxon>
        <taxon>Aliivibrio</taxon>
    </lineage>
</organism>
<accession>A0A4Q5KNK1</accession>
<dbReference type="Pfam" id="PF03466">
    <property type="entry name" value="LysR_substrate"/>
    <property type="match status" value="1"/>
</dbReference>
<evidence type="ECO:0000256" key="1">
    <source>
        <dbReference type="ARBA" id="ARBA00009437"/>
    </source>
</evidence>
<dbReference type="PANTHER" id="PTHR30118">
    <property type="entry name" value="HTH-TYPE TRANSCRIPTIONAL REGULATOR LEUO-RELATED"/>
    <property type="match status" value="1"/>
</dbReference>
<name>A0A4Q5KNK1_9GAMM</name>